<organism evidence="3 4">
    <name type="scientific">Trichinella pseudospiralis</name>
    <name type="common">Parasitic roundworm</name>
    <dbReference type="NCBI Taxonomy" id="6337"/>
    <lineage>
        <taxon>Eukaryota</taxon>
        <taxon>Metazoa</taxon>
        <taxon>Ecdysozoa</taxon>
        <taxon>Nematoda</taxon>
        <taxon>Enoplea</taxon>
        <taxon>Dorylaimia</taxon>
        <taxon>Trichinellida</taxon>
        <taxon>Trichinellidae</taxon>
        <taxon>Trichinella</taxon>
    </lineage>
</organism>
<comment type="caution">
    <text evidence="3">The sequence shown here is derived from an EMBL/GenBank/DDBJ whole genome shotgun (WGS) entry which is preliminary data.</text>
</comment>
<protein>
    <submittedName>
        <fullName evidence="3">Uncharacterized protein</fullName>
    </submittedName>
</protein>
<gene>
    <name evidence="3" type="ORF">T4E_7317</name>
</gene>
<accession>A0A0V0WGQ7</accession>
<keyword evidence="2" id="KW-0732">Signal</keyword>
<dbReference type="EMBL" id="JYDU01001014">
    <property type="protein sequence ID" value="KRX74922.1"/>
    <property type="molecule type" value="Genomic_DNA"/>
</dbReference>
<sequence length="71" mass="7616">LLPSTLPSLLAVLLLLLAELTLKLMAAFRTQVCRGVASVLLVATSLTDRDGNSKDVQEDDVDTGSSESAWW</sequence>
<feature type="non-terminal residue" evidence="3">
    <location>
        <position position="71"/>
    </location>
</feature>
<proteinExistence type="predicted"/>
<name>A0A0V0WGQ7_TRIPS</name>
<dbReference type="AlphaFoldDB" id="A0A0V0WGQ7"/>
<reference evidence="3 4" key="1">
    <citation type="submission" date="2015-01" db="EMBL/GenBank/DDBJ databases">
        <title>Evolution of Trichinella species and genotypes.</title>
        <authorList>
            <person name="Korhonen P.K."/>
            <person name="Edoardo P."/>
            <person name="Giuseppe L.R."/>
            <person name="Gasser R.B."/>
        </authorList>
    </citation>
    <scope>NUCLEOTIDE SEQUENCE [LARGE SCALE GENOMIC DNA]</scope>
    <source>
        <strain evidence="3">ISS141</strain>
    </source>
</reference>
<evidence type="ECO:0000313" key="4">
    <source>
        <dbReference type="Proteomes" id="UP000054815"/>
    </source>
</evidence>
<feature type="chain" id="PRO_5006871657" evidence="2">
    <location>
        <begin position="28"/>
        <end position="71"/>
    </location>
</feature>
<feature type="non-terminal residue" evidence="3">
    <location>
        <position position="1"/>
    </location>
</feature>
<evidence type="ECO:0000256" key="1">
    <source>
        <dbReference type="SAM" id="MobiDB-lite"/>
    </source>
</evidence>
<feature type="signal peptide" evidence="2">
    <location>
        <begin position="1"/>
        <end position="27"/>
    </location>
</feature>
<dbReference type="Proteomes" id="UP000054815">
    <property type="component" value="Unassembled WGS sequence"/>
</dbReference>
<evidence type="ECO:0000256" key="2">
    <source>
        <dbReference type="SAM" id="SignalP"/>
    </source>
</evidence>
<evidence type="ECO:0000313" key="3">
    <source>
        <dbReference type="EMBL" id="KRX74922.1"/>
    </source>
</evidence>
<feature type="region of interest" description="Disordered" evidence="1">
    <location>
        <begin position="49"/>
        <end position="71"/>
    </location>
</feature>